<keyword evidence="4" id="KW-0804">Transcription</keyword>
<reference evidence="6 7" key="1">
    <citation type="submission" date="2017-03" db="EMBL/GenBank/DDBJ databases">
        <authorList>
            <person name="Afonso C.L."/>
            <person name="Miller P.J."/>
            <person name="Scott M.A."/>
            <person name="Spackman E."/>
            <person name="Goraichik I."/>
            <person name="Dimitrov K.M."/>
            <person name="Suarez D.L."/>
            <person name="Swayne D.E."/>
        </authorList>
    </citation>
    <scope>NUCLEOTIDE SEQUENCE [LARGE SCALE GENOMIC DNA]</scope>
    <source>
        <strain evidence="6 7">CECT 7691</strain>
    </source>
</reference>
<evidence type="ECO:0000256" key="4">
    <source>
        <dbReference type="ARBA" id="ARBA00023163"/>
    </source>
</evidence>
<evidence type="ECO:0000313" key="6">
    <source>
        <dbReference type="EMBL" id="SLN17875.1"/>
    </source>
</evidence>
<dbReference type="Proteomes" id="UP000193200">
    <property type="component" value="Unassembled WGS sequence"/>
</dbReference>
<keyword evidence="1" id="KW-0678">Repressor</keyword>
<dbReference type="AlphaFoldDB" id="A0A1Y5RLV2"/>
<keyword evidence="2" id="KW-0805">Transcription regulation</keyword>
<dbReference type="CDD" id="cd06124">
    <property type="entry name" value="cupin_NimR-like_N"/>
    <property type="match status" value="1"/>
</dbReference>
<dbReference type="InParanoid" id="A0A1Y5RLV2"/>
<feature type="domain" description="HTH araC/xylS-type" evidence="5">
    <location>
        <begin position="179"/>
        <end position="261"/>
    </location>
</feature>
<proteinExistence type="predicted"/>
<dbReference type="InterPro" id="IPR014710">
    <property type="entry name" value="RmlC-like_jellyroll"/>
</dbReference>
<sequence length="263" mass="29075">MTREIGEIRHQPTFRDDVPRPVVALGSDYPDGYLIAPHSHRRGQLLYASTGVVVVTTPDGAWMMPPQRGIWIPPGTVHEVRMLGPVRMRSLYLDAEAARGMPDHCQALGVPPLMRTLLAEAVTLPREYAPAGRADAIMTLIQHEMRRLPPLPLSLPLPANAALARRCRAFVRQPRLHETIDDWSGDLGLSRRSFTRLFRRETGLSFVAWRQQACIMAALPRLAAGEPVTAVAIDLGYNNPAAFTTMFRRALGSSPGTYLEAKG</sequence>
<dbReference type="GO" id="GO:0003700">
    <property type="term" value="F:DNA-binding transcription factor activity"/>
    <property type="evidence" value="ECO:0007669"/>
    <property type="project" value="InterPro"/>
</dbReference>
<dbReference type="InterPro" id="IPR011051">
    <property type="entry name" value="RmlC_Cupin_sf"/>
</dbReference>
<keyword evidence="7" id="KW-1185">Reference proteome</keyword>
<dbReference type="InterPro" id="IPR003313">
    <property type="entry name" value="AraC-bd"/>
</dbReference>
<dbReference type="Pfam" id="PF12833">
    <property type="entry name" value="HTH_18"/>
    <property type="match status" value="1"/>
</dbReference>
<dbReference type="InterPro" id="IPR018060">
    <property type="entry name" value="HTH_AraC"/>
</dbReference>
<dbReference type="FunFam" id="1.10.10.60:FF:000132">
    <property type="entry name" value="AraC family transcriptional regulator"/>
    <property type="match status" value="1"/>
</dbReference>
<dbReference type="PROSITE" id="PS01124">
    <property type="entry name" value="HTH_ARAC_FAMILY_2"/>
    <property type="match status" value="1"/>
</dbReference>
<dbReference type="Gene3D" id="1.10.10.60">
    <property type="entry name" value="Homeodomain-like"/>
    <property type="match status" value="1"/>
</dbReference>
<dbReference type="SUPFAM" id="SSF51182">
    <property type="entry name" value="RmlC-like cupins"/>
    <property type="match status" value="1"/>
</dbReference>
<dbReference type="PANTHER" id="PTHR11019:SF159">
    <property type="entry name" value="TRANSCRIPTIONAL REGULATOR-RELATED"/>
    <property type="match status" value="1"/>
</dbReference>
<dbReference type="InterPro" id="IPR009057">
    <property type="entry name" value="Homeodomain-like_sf"/>
</dbReference>
<evidence type="ECO:0000256" key="3">
    <source>
        <dbReference type="ARBA" id="ARBA00023125"/>
    </source>
</evidence>
<dbReference type="Pfam" id="PF02311">
    <property type="entry name" value="AraC_binding"/>
    <property type="match status" value="1"/>
</dbReference>
<evidence type="ECO:0000256" key="2">
    <source>
        <dbReference type="ARBA" id="ARBA00023015"/>
    </source>
</evidence>
<dbReference type="GO" id="GO:0043565">
    <property type="term" value="F:sequence-specific DNA binding"/>
    <property type="evidence" value="ECO:0007669"/>
    <property type="project" value="InterPro"/>
</dbReference>
<keyword evidence="3" id="KW-0238">DNA-binding</keyword>
<dbReference type="OrthoDB" id="9804543at2"/>
<evidence type="ECO:0000256" key="1">
    <source>
        <dbReference type="ARBA" id="ARBA00022491"/>
    </source>
</evidence>
<name>A0A1Y5RLV2_9PROT</name>
<dbReference type="SMART" id="SM00342">
    <property type="entry name" value="HTH_ARAC"/>
    <property type="match status" value="1"/>
</dbReference>
<gene>
    <name evidence="6" type="primary">ripA_1</name>
    <name evidence="6" type="ORF">OCH7691_00359</name>
</gene>
<dbReference type="SUPFAM" id="SSF46689">
    <property type="entry name" value="Homeodomain-like"/>
    <property type="match status" value="1"/>
</dbReference>
<organism evidence="6 7">
    <name type="scientific">Oceanibacterium hippocampi</name>
    <dbReference type="NCBI Taxonomy" id="745714"/>
    <lineage>
        <taxon>Bacteria</taxon>
        <taxon>Pseudomonadati</taxon>
        <taxon>Pseudomonadota</taxon>
        <taxon>Alphaproteobacteria</taxon>
        <taxon>Sneathiellales</taxon>
        <taxon>Sneathiellaceae</taxon>
        <taxon>Oceanibacterium</taxon>
    </lineage>
</organism>
<evidence type="ECO:0000313" key="7">
    <source>
        <dbReference type="Proteomes" id="UP000193200"/>
    </source>
</evidence>
<evidence type="ECO:0000259" key="5">
    <source>
        <dbReference type="PROSITE" id="PS01124"/>
    </source>
</evidence>
<protein>
    <submittedName>
        <fullName evidence="6">HTH-type transcriptional repressor of iron proteins A</fullName>
    </submittedName>
</protein>
<accession>A0A1Y5RLV2</accession>
<dbReference type="EMBL" id="FWFR01000001">
    <property type="protein sequence ID" value="SLN17875.1"/>
    <property type="molecule type" value="Genomic_DNA"/>
</dbReference>
<dbReference type="Gene3D" id="2.60.120.10">
    <property type="entry name" value="Jelly Rolls"/>
    <property type="match status" value="1"/>
</dbReference>
<dbReference type="PANTHER" id="PTHR11019">
    <property type="entry name" value="HTH-TYPE TRANSCRIPTIONAL REGULATOR NIMR"/>
    <property type="match status" value="1"/>
</dbReference>
<dbReference type="RefSeq" id="WP_085881706.1">
    <property type="nucleotide sequence ID" value="NZ_FWFR01000001.1"/>
</dbReference>